<evidence type="ECO:0000256" key="5">
    <source>
        <dbReference type="ARBA" id="ARBA00023002"/>
    </source>
</evidence>
<comment type="caution">
    <text evidence="6">The sequence shown here is derived from an EMBL/GenBank/DDBJ whole genome shotgun (WGS) entry which is preliminary data.</text>
</comment>
<dbReference type="Gene3D" id="3.10.450.50">
    <property type="match status" value="1"/>
</dbReference>
<dbReference type="PANTHER" id="PTHR41534">
    <property type="entry name" value="BLR3401 PROTEIN"/>
    <property type="match status" value="1"/>
</dbReference>
<dbReference type="SUPFAM" id="SSF54427">
    <property type="entry name" value="NTF2-like"/>
    <property type="match status" value="1"/>
</dbReference>
<dbReference type="PANTHER" id="PTHR41534:SF2">
    <property type="entry name" value="3-PHENYLPROPIONATE_CINNAMIC ACID DIOXYGENASE SUBUNIT BETA"/>
    <property type="match status" value="1"/>
</dbReference>
<evidence type="ECO:0000256" key="1">
    <source>
        <dbReference type="ARBA" id="ARBA00005211"/>
    </source>
</evidence>
<comment type="pathway">
    <text evidence="1">Aromatic compound metabolism.</text>
</comment>
<sequence>MTEITRDLISDVEQFYYREARILDNREYQQWLRLVTTDVEYRVPVRYIPQPDPKKKETEAFLSVEQELSQGLEPDFRKENFFILSLRVMRAFKLNSWTDNPPARTRRFISNVEVLPAEQEGYYEAYSNTMIYYSRHQKDNHTFTAQRKDLLRLEKGELKIAKREVIIDWNVITGPSLSIFY</sequence>
<keyword evidence="5" id="KW-0560">Oxidoreductase</keyword>
<dbReference type="Pfam" id="PF00866">
    <property type="entry name" value="Ring_hydroxyl_B"/>
    <property type="match status" value="1"/>
</dbReference>
<dbReference type="EMBL" id="JOJP01000001">
    <property type="protein sequence ID" value="KEI72360.1"/>
    <property type="molecule type" value="Genomic_DNA"/>
</dbReference>
<reference evidence="6 7" key="1">
    <citation type="submission" date="2014-06" db="EMBL/GenBank/DDBJ databases">
        <title>Whole Genome Sequences of Three Symbiotic Endozoicomonas Bacteria.</title>
        <authorList>
            <person name="Neave M.J."/>
            <person name="Apprill A."/>
            <person name="Voolstra C.R."/>
        </authorList>
    </citation>
    <scope>NUCLEOTIDE SEQUENCE [LARGE SCALE GENOMIC DNA]</scope>
    <source>
        <strain evidence="6 7">DSM 22380</strain>
    </source>
</reference>
<dbReference type="CDD" id="cd00667">
    <property type="entry name" value="ring_hydroxylating_dioxygenases_beta"/>
    <property type="match status" value="1"/>
</dbReference>
<keyword evidence="4" id="KW-0223">Dioxygenase</keyword>
<evidence type="ECO:0008006" key="8">
    <source>
        <dbReference type="Google" id="ProtNLM"/>
    </source>
</evidence>
<comment type="similarity">
    <text evidence="2">Belongs to the bacterial ring-hydroxylating dioxygenase beta subunit family.</text>
</comment>
<keyword evidence="7" id="KW-1185">Reference proteome</keyword>
<keyword evidence="3" id="KW-0058">Aromatic hydrocarbons catabolism</keyword>
<evidence type="ECO:0000256" key="4">
    <source>
        <dbReference type="ARBA" id="ARBA00022964"/>
    </source>
</evidence>
<evidence type="ECO:0000313" key="7">
    <source>
        <dbReference type="Proteomes" id="UP000027997"/>
    </source>
</evidence>
<protein>
    <recommendedName>
        <fullName evidence="8">Aromatic-ring-hydroxylating dioxygenase</fullName>
    </recommendedName>
</protein>
<dbReference type="GO" id="GO:0051213">
    <property type="term" value="F:dioxygenase activity"/>
    <property type="evidence" value="ECO:0007669"/>
    <property type="project" value="UniProtKB-KW"/>
</dbReference>
<dbReference type="STRING" id="305900.GV64_17945"/>
<evidence type="ECO:0000313" key="6">
    <source>
        <dbReference type="EMBL" id="KEI72360.1"/>
    </source>
</evidence>
<organism evidence="6 7">
    <name type="scientific">Endozoicomonas elysicola</name>
    <dbReference type="NCBI Taxonomy" id="305900"/>
    <lineage>
        <taxon>Bacteria</taxon>
        <taxon>Pseudomonadati</taxon>
        <taxon>Pseudomonadota</taxon>
        <taxon>Gammaproteobacteria</taxon>
        <taxon>Oceanospirillales</taxon>
        <taxon>Endozoicomonadaceae</taxon>
        <taxon>Endozoicomonas</taxon>
    </lineage>
</organism>
<evidence type="ECO:0000256" key="2">
    <source>
        <dbReference type="ARBA" id="ARBA00009570"/>
    </source>
</evidence>
<dbReference type="GO" id="GO:0019380">
    <property type="term" value="P:3-phenylpropionate catabolic process"/>
    <property type="evidence" value="ECO:0007669"/>
    <property type="project" value="TreeGrafter"/>
</dbReference>
<dbReference type="eggNOG" id="COG5517">
    <property type="taxonomic scope" value="Bacteria"/>
</dbReference>
<dbReference type="Proteomes" id="UP000027997">
    <property type="component" value="Unassembled WGS sequence"/>
</dbReference>
<gene>
    <name evidence="6" type="ORF">GV64_17945</name>
</gene>
<dbReference type="AlphaFoldDB" id="A0A081KDY4"/>
<accession>A0A081KDY4</accession>
<dbReference type="InterPro" id="IPR000391">
    <property type="entry name" value="Rng_hydr_dOase-bsu"/>
</dbReference>
<evidence type="ECO:0000256" key="3">
    <source>
        <dbReference type="ARBA" id="ARBA00022797"/>
    </source>
</evidence>
<dbReference type="InterPro" id="IPR032710">
    <property type="entry name" value="NTF2-like_dom_sf"/>
</dbReference>
<dbReference type="RefSeq" id="WP_020583718.1">
    <property type="nucleotide sequence ID" value="NZ_JOJP01000001.1"/>
</dbReference>
<proteinExistence type="inferred from homology"/>
<name>A0A081KDY4_9GAMM</name>